<dbReference type="GO" id="GO:0005886">
    <property type="term" value="C:plasma membrane"/>
    <property type="evidence" value="ECO:0007669"/>
    <property type="project" value="TreeGrafter"/>
</dbReference>
<dbReference type="GO" id="GO:0070291">
    <property type="term" value="P:N-acylethanolamine metabolic process"/>
    <property type="evidence" value="ECO:0007669"/>
    <property type="project" value="TreeGrafter"/>
</dbReference>
<dbReference type="Proteomes" id="UP000095283">
    <property type="component" value="Unplaced"/>
</dbReference>
<evidence type="ECO:0000256" key="5">
    <source>
        <dbReference type="ARBA" id="ARBA00023136"/>
    </source>
</evidence>
<name>A0A1I7WEQ9_HETBA</name>
<evidence type="ECO:0000313" key="8">
    <source>
        <dbReference type="WBParaSite" id="Hba_03400"/>
    </source>
</evidence>
<evidence type="ECO:0000256" key="4">
    <source>
        <dbReference type="ARBA" id="ARBA00022989"/>
    </source>
</evidence>
<keyword evidence="7" id="KW-1185">Reference proteome</keyword>
<feature type="transmembrane region" description="Helical" evidence="6">
    <location>
        <begin position="66"/>
        <end position="91"/>
    </location>
</feature>
<dbReference type="InterPro" id="IPR001734">
    <property type="entry name" value="Na/solute_symporter"/>
</dbReference>
<evidence type="ECO:0000256" key="1">
    <source>
        <dbReference type="ARBA" id="ARBA00004141"/>
    </source>
</evidence>
<keyword evidence="5 6" id="KW-0472">Membrane</keyword>
<feature type="transmembrane region" description="Helical" evidence="6">
    <location>
        <begin position="111"/>
        <end position="133"/>
    </location>
</feature>
<dbReference type="GO" id="GO:0006580">
    <property type="term" value="P:ethanolamine metabolic process"/>
    <property type="evidence" value="ECO:0007669"/>
    <property type="project" value="TreeGrafter"/>
</dbReference>
<dbReference type="Gene3D" id="1.20.1730.10">
    <property type="entry name" value="Sodium/glucose cotransporter"/>
    <property type="match status" value="1"/>
</dbReference>
<dbReference type="PROSITE" id="PS50283">
    <property type="entry name" value="NA_SOLUT_SYMP_3"/>
    <property type="match status" value="1"/>
</dbReference>
<dbReference type="PANTHER" id="PTHR46320:SF1">
    <property type="entry name" value="GLYCEROPHOSPHODIESTER PHOSPHODIESTERASE 1"/>
    <property type="match status" value="1"/>
</dbReference>
<dbReference type="WBParaSite" id="Hba_03400">
    <property type="protein sequence ID" value="Hba_03400"/>
    <property type="gene ID" value="Hba_03400"/>
</dbReference>
<evidence type="ECO:0000256" key="2">
    <source>
        <dbReference type="ARBA" id="ARBA00006434"/>
    </source>
</evidence>
<feature type="transmembrane region" description="Helical" evidence="6">
    <location>
        <begin position="178"/>
        <end position="202"/>
    </location>
</feature>
<proteinExistence type="inferred from homology"/>
<dbReference type="GO" id="GO:0008889">
    <property type="term" value="F:glycerophosphodiester phosphodiesterase activity"/>
    <property type="evidence" value="ECO:0007669"/>
    <property type="project" value="TreeGrafter"/>
</dbReference>
<organism evidence="7 8">
    <name type="scientific">Heterorhabditis bacteriophora</name>
    <name type="common">Entomopathogenic nematode worm</name>
    <dbReference type="NCBI Taxonomy" id="37862"/>
    <lineage>
        <taxon>Eukaryota</taxon>
        <taxon>Metazoa</taxon>
        <taxon>Ecdysozoa</taxon>
        <taxon>Nematoda</taxon>
        <taxon>Chromadorea</taxon>
        <taxon>Rhabditida</taxon>
        <taxon>Rhabditina</taxon>
        <taxon>Rhabditomorpha</taxon>
        <taxon>Strongyloidea</taxon>
        <taxon>Heterorhabditidae</taxon>
        <taxon>Heterorhabditis</taxon>
    </lineage>
</organism>
<accession>A0A1I7WEQ9</accession>
<dbReference type="AlphaFoldDB" id="A0A1I7WEQ9"/>
<evidence type="ECO:0000313" key="7">
    <source>
        <dbReference type="Proteomes" id="UP000095283"/>
    </source>
</evidence>
<dbReference type="PANTHER" id="PTHR46320">
    <property type="entry name" value="GLYCEROPHOSPHODIESTER PHOSPHODIESTERASE 1"/>
    <property type="match status" value="1"/>
</dbReference>
<comment type="similarity">
    <text evidence="2">Belongs to the sodium:solute symporter (SSF) (TC 2.A.21) family.</text>
</comment>
<dbReference type="InterPro" id="IPR038377">
    <property type="entry name" value="Na/Glc_symporter_sf"/>
</dbReference>
<sequence length="463" mass="51904">MLSIIIASLMKTPLTEVLSSATNGSRLYLTESVNDEYLFILLCMKFCLLPRYIIDSLGKIPGSIGLFSAAVYSAGISTLSASFSAISAVIVKDAWIMYCSRSGKSIINEEKLVTVTRVMPIILASITIGLSMLCSHITSIILEVAFIVFGAVGGPVLGSFVVGFFMPSIKGRAACIGLLLSTIVCFSISIGSTLLKVFLIIYKSSDYVRAVRLPVSNSCRNATIIEFDISSFGLVSTVNSINFELIFFKIESLKIIYLYSKYTTFSTDLELVLIEDHLIVSQKIAFQDLFRYVYINYLIFKNIYVGQLSPVTNEGIPSLESVVMWAVDNKIKMLFDVKDSDTELVSIIANLFEKYQLYDKAIVCSFYPWVVHRVKQGNQKILTGLTWRQKFFSYHDIENKRPRYSGIKHYVFVVIDIFHVSLLKTVTPWFLGADLLLTNNLDISKWVCCNLCRGSCIKMITLR</sequence>
<protein>
    <submittedName>
        <fullName evidence="8">Na_H_antiporter domain-containing protein</fullName>
    </submittedName>
</protein>
<evidence type="ECO:0000256" key="6">
    <source>
        <dbReference type="SAM" id="Phobius"/>
    </source>
</evidence>
<dbReference type="GO" id="GO:0006644">
    <property type="term" value="P:phospholipid metabolic process"/>
    <property type="evidence" value="ECO:0007669"/>
    <property type="project" value="TreeGrafter"/>
</dbReference>
<dbReference type="SUPFAM" id="SSF51695">
    <property type="entry name" value="PLC-like phosphodiesterases"/>
    <property type="match status" value="1"/>
</dbReference>
<dbReference type="GO" id="GO:0022857">
    <property type="term" value="F:transmembrane transporter activity"/>
    <property type="evidence" value="ECO:0007669"/>
    <property type="project" value="InterPro"/>
</dbReference>
<feature type="transmembrane region" description="Helical" evidence="6">
    <location>
        <begin position="140"/>
        <end position="166"/>
    </location>
</feature>
<reference evidence="8" key="1">
    <citation type="submission" date="2016-11" db="UniProtKB">
        <authorList>
            <consortium name="WormBaseParasite"/>
        </authorList>
    </citation>
    <scope>IDENTIFICATION</scope>
</reference>
<feature type="transmembrane region" description="Helical" evidence="6">
    <location>
        <begin position="37"/>
        <end position="54"/>
    </location>
</feature>
<dbReference type="InterPro" id="IPR017946">
    <property type="entry name" value="PLC-like_Pdiesterase_TIM-brl"/>
</dbReference>
<evidence type="ECO:0000256" key="3">
    <source>
        <dbReference type="ARBA" id="ARBA00022692"/>
    </source>
</evidence>
<keyword evidence="4 6" id="KW-1133">Transmembrane helix</keyword>
<dbReference type="Gene3D" id="3.20.20.190">
    <property type="entry name" value="Phosphatidylinositol (PI) phosphodiesterase"/>
    <property type="match status" value="1"/>
</dbReference>
<comment type="subcellular location">
    <subcellularLocation>
        <location evidence="1">Membrane</location>
        <topology evidence="1">Multi-pass membrane protein</topology>
    </subcellularLocation>
</comment>
<keyword evidence="3 6" id="KW-0812">Transmembrane</keyword>